<name>A0A6A3HJ43_9STRA</name>
<evidence type="ECO:0000256" key="1">
    <source>
        <dbReference type="SAM" id="MobiDB-lite"/>
    </source>
</evidence>
<protein>
    <submittedName>
        <fullName evidence="2">Uncharacterized protein</fullName>
    </submittedName>
</protein>
<dbReference type="Proteomes" id="UP000429607">
    <property type="component" value="Unassembled WGS sequence"/>
</dbReference>
<reference evidence="2 3" key="1">
    <citation type="submission" date="2018-09" db="EMBL/GenBank/DDBJ databases">
        <title>Genomic investigation of the strawberry pathogen Phytophthora fragariae indicates pathogenicity is determined by transcriptional variation in three key races.</title>
        <authorList>
            <person name="Adams T.M."/>
            <person name="Armitage A.D."/>
            <person name="Sobczyk M.K."/>
            <person name="Bates H.J."/>
            <person name="Dunwell J.M."/>
            <person name="Nellist C.F."/>
            <person name="Harrison R.J."/>
        </authorList>
    </citation>
    <scope>NUCLEOTIDE SEQUENCE [LARGE SCALE GENOMIC DNA]</scope>
    <source>
        <strain evidence="2 3">SCRP249</strain>
    </source>
</reference>
<comment type="caution">
    <text evidence="2">The sequence shown here is derived from an EMBL/GenBank/DDBJ whole genome shotgun (WGS) entry which is preliminary data.</text>
</comment>
<dbReference type="EMBL" id="QXFV01004607">
    <property type="protein sequence ID" value="KAE8968724.1"/>
    <property type="molecule type" value="Genomic_DNA"/>
</dbReference>
<proteinExistence type="predicted"/>
<gene>
    <name evidence="2" type="ORF">PR001_g27706</name>
</gene>
<organism evidence="2 3">
    <name type="scientific">Phytophthora rubi</name>
    <dbReference type="NCBI Taxonomy" id="129364"/>
    <lineage>
        <taxon>Eukaryota</taxon>
        <taxon>Sar</taxon>
        <taxon>Stramenopiles</taxon>
        <taxon>Oomycota</taxon>
        <taxon>Peronosporomycetes</taxon>
        <taxon>Peronosporales</taxon>
        <taxon>Peronosporaceae</taxon>
        <taxon>Phytophthora</taxon>
    </lineage>
</organism>
<accession>A0A6A3HJ43</accession>
<feature type="compositionally biased region" description="Polar residues" evidence="1">
    <location>
        <begin position="88"/>
        <end position="98"/>
    </location>
</feature>
<dbReference type="AlphaFoldDB" id="A0A6A3HJ43"/>
<feature type="region of interest" description="Disordered" evidence="1">
    <location>
        <begin position="13"/>
        <end position="98"/>
    </location>
</feature>
<evidence type="ECO:0000313" key="2">
    <source>
        <dbReference type="EMBL" id="KAE8968724.1"/>
    </source>
</evidence>
<sequence>MVRVKVRVFTFPSDPRKQNSVTENSGYFPVLGSGVQAGPSEARANTTDPNAFGSPSAWGNPSTSPPAVAWSSGKGGKKKGAGKKGVSLFSTTQRRSYR</sequence>
<evidence type="ECO:0000313" key="3">
    <source>
        <dbReference type="Proteomes" id="UP000429607"/>
    </source>
</evidence>